<dbReference type="PANTHER" id="PTHR22980">
    <property type="entry name" value="CORTISTATIN"/>
    <property type="match status" value="1"/>
</dbReference>
<evidence type="ECO:0000256" key="4">
    <source>
        <dbReference type="ARBA" id="ARBA00023204"/>
    </source>
</evidence>
<dbReference type="CDD" id="cd22919">
    <property type="entry name" value="HFD_CENP-S"/>
    <property type="match status" value="1"/>
</dbReference>
<gene>
    <name evidence="5" type="ORF">BZA70DRAFT_287401</name>
</gene>
<reference evidence="5 6" key="1">
    <citation type="submission" date="2024-03" db="EMBL/GenBank/DDBJ databases">
        <title>Genome-scale model development and genomic sequencing of the oleaginous clade Lipomyces.</title>
        <authorList>
            <consortium name="Lawrence Berkeley National Laboratory"/>
            <person name="Czajka J.J."/>
            <person name="Han Y."/>
            <person name="Kim J."/>
            <person name="Mondo S.J."/>
            <person name="Hofstad B.A."/>
            <person name="Robles A."/>
            <person name="Haridas S."/>
            <person name="Riley R."/>
            <person name="LaButti K."/>
            <person name="Pangilinan J."/>
            <person name="Andreopoulos W."/>
            <person name="Lipzen A."/>
            <person name="Yan J."/>
            <person name="Wang M."/>
            <person name="Ng V."/>
            <person name="Grigoriev I.V."/>
            <person name="Spatafora J.W."/>
            <person name="Magnuson J.K."/>
            <person name="Baker S.E."/>
            <person name="Pomraning K.R."/>
        </authorList>
    </citation>
    <scope>NUCLEOTIDE SEQUENCE [LARGE SCALE GENOMIC DNA]</scope>
    <source>
        <strain evidence="5 6">Phaff 52-87</strain>
    </source>
</reference>
<accession>A0ABR1FFQ5</accession>
<protein>
    <submittedName>
        <fullName evidence="5">Kinetochore component CENP-S-domain-containing protein</fullName>
    </submittedName>
</protein>
<dbReference type="EMBL" id="JBBJBU010000001">
    <property type="protein sequence ID" value="KAK7208078.1"/>
    <property type="molecule type" value="Genomic_DNA"/>
</dbReference>
<dbReference type="Pfam" id="PF15630">
    <property type="entry name" value="CENP-S"/>
    <property type="match status" value="1"/>
</dbReference>
<dbReference type="Gene3D" id="1.10.20.10">
    <property type="entry name" value="Histone, subunit A"/>
    <property type="match status" value="1"/>
</dbReference>
<evidence type="ECO:0000256" key="2">
    <source>
        <dbReference type="ARBA" id="ARBA00022763"/>
    </source>
</evidence>
<comment type="similarity">
    <text evidence="1">Belongs to the TAF9 family. CENP-S/MHF1 subfamily.</text>
</comment>
<keyword evidence="3" id="KW-0238">DNA-binding</keyword>
<evidence type="ECO:0000313" key="5">
    <source>
        <dbReference type="EMBL" id="KAK7208078.1"/>
    </source>
</evidence>
<evidence type="ECO:0000256" key="1">
    <source>
        <dbReference type="ARBA" id="ARBA00006612"/>
    </source>
</evidence>
<dbReference type="Proteomes" id="UP001498771">
    <property type="component" value="Unassembled WGS sequence"/>
</dbReference>
<keyword evidence="4" id="KW-0234">DNA repair</keyword>
<keyword evidence="2" id="KW-0227">DNA damage</keyword>
<name>A0ABR1FFQ5_9ASCO</name>
<proteinExistence type="inferred from homology"/>
<dbReference type="InterPro" id="IPR029003">
    <property type="entry name" value="CENP-S/Mhf1"/>
</dbReference>
<organism evidence="5 6">
    <name type="scientific">Myxozyma melibiosi</name>
    <dbReference type="NCBI Taxonomy" id="54550"/>
    <lineage>
        <taxon>Eukaryota</taxon>
        <taxon>Fungi</taxon>
        <taxon>Dikarya</taxon>
        <taxon>Ascomycota</taxon>
        <taxon>Saccharomycotina</taxon>
        <taxon>Lipomycetes</taxon>
        <taxon>Lipomycetales</taxon>
        <taxon>Lipomycetaceae</taxon>
        <taxon>Myxozyma</taxon>
    </lineage>
</organism>
<dbReference type="RefSeq" id="XP_064771111.1">
    <property type="nucleotide sequence ID" value="XM_064913947.1"/>
</dbReference>
<evidence type="ECO:0000313" key="6">
    <source>
        <dbReference type="Proteomes" id="UP001498771"/>
    </source>
</evidence>
<keyword evidence="6" id="KW-1185">Reference proteome</keyword>
<sequence>MPSADMDPELQNRLKSAVWYTVGKIVDEACESLGVNVTPQYTAALTELVYAQAVTLATDIESFAWHAKRKTVNTDDVLMMCRRNEGLKDVLEEFVEELEERKRSAKASKAGHN</sequence>
<evidence type="ECO:0000256" key="3">
    <source>
        <dbReference type="ARBA" id="ARBA00023125"/>
    </source>
</evidence>
<comment type="caution">
    <text evidence="5">The sequence shown here is derived from an EMBL/GenBank/DDBJ whole genome shotgun (WGS) entry which is preliminary data.</text>
</comment>
<dbReference type="InterPro" id="IPR009072">
    <property type="entry name" value="Histone-fold"/>
</dbReference>
<dbReference type="GeneID" id="90039459"/>
<dbReference type="SUPFAM" id="SSF47113">
    <property type="entry name" value="Histone-fold"/>
    <property type="match status" value="1"/>
</dbReference>
<dbReference type="PANTHER" id="PTHR22980:SF0">
    <property type="entry name" value="CENTROMERE PROTEIN S"/>
    <property type="match status" value="1"/>
</dbReference>